<evidence type="ECO:0000313" key="2">
    <source>
        <dbReference type="EMBL" id="SDT86237.1"/>
    </source>
</evidence>
<feature type="compositionally biased region" description="Basic and acidic residues" evidence="1">
    <location>
        <begin position="18"/>
        <end position="33"/>
    </location>
</feature>
<dbReference type="OrthoDB" id="3391752at2"/>
<accession>A0A1H2DTR5</accession>
<protein>
    <submittedName>
        <fullName evidence="2">Uncharacterized protein</fullName>
    </submittedName>
</protein>
<dbReference type="RefSeq" id="WP_139179967.1">
    <property type="nucleotide sequence ID" value="NZ_FNLM01000022.1"/>
</dbReference>
<feature type="region of interest" description="Disordered" evidence="1">
    <location>
        <begin position="1"/>
        <end position="39"/>
    </location>
</feature>
<organism evidence="2 3">
    <name type="scientific">Gordonia westfalica</name>
    <dbReference type="NCBI Taxonomy" id="158898"/>
    <lineage>
        <taxon>Bacteria</taxon>
        <taxon>Bacillati</taxon>
        <taxon>Actinomycetota</taxon>
        <taxon>Actinomycetes</taxon>
        <taxon>Mycobacteriales</taxon>
        <taxon>Gordoniaceae</taxon>
        <taxon>Gordonia</taxon>
    </lineage>
</organism>
<name>A0A1H2DTR5_9ACTN</name>
<dbReference type="EMBL" id="FNLM01000022">
    <property type="protein sequence ID" value="SDT86237.1"/>
    <property type="molecule type" value="Genomic_DNA"/>
</dbReference>
<evidence type="ECO:0000313" key="3">
    <source>
        <dbReference type="Proteomes" id="UP000183180"/>
    </source>
</evidence>
<dbReference type="Proteomes" id="UP000183180">
    <property type="component" value="Unassembled WGS sequence"/>
</dbReference>
<reference evidence="2 3" key="1">
    <citation type="submission" date="2016-10" db="EMBL/GenBank/DDBJ databases">
        <authorList>
            <person name="de Groot N.N."/>
        </authorList>
    </citation>
    <scope>NUCLEOTIDE SEQUENCE [LARGE SCALE GENOMIC DNA]</scope>
    <source>
        <strain evidence="2 3">DSM 44215</strain>
    </source>
</reference>
<dbReference type="AlphaFoldDB" id="A0A1H2DTR5"/>
<dbReference type="STRING" id="158898.SAMN04488548_12227"/>
<sequence>MPGPAPKHPSVRARRNNPKKDFRSLPSEGREGATPEWPLLPDVNASAMLEVARDRVASLQVELEGEDDGRAKGRLRRDLNKNELLVAQLQLQIEQATDAEKALWADLWSTPQAVIWEESIRIVRLRNMCGGRFVPSRAT</sequence>
<gene>
    <name evidence="2" type="ORF">SAMN04488548_12227</name>
</gene>
<proteinExistence type="predicted"/>
<evidence type="ECO:0000256" key="1">
    <source>
        <dbReference type="SAM" id="MobiDB-lite"/>
    </source>
</evidence>